<accession>A0A3M7QXL2</accession>
<comment type="caution">
    <text evidence="1">The sequence shown here is derived from an EMBL/GenBank/DDBJ whole genome shotgun (WGS) entry which is preliminary data.</text>
</comment>
<proteinExistence type="predicted"/>
<organism evidence="1 2">
    <name type="scientific">Brachionus plicatilis</name>
    <name type="common">Marine rotifer</name>
    <name type="synonym">Brachionus muelleri</name>
    <dbReference type="NCBI Taxonomy" id="10195"/>
    <lineage>
        <taxon>Eukaryota</taxon>
        <taxon>Metazoa</taxon>
        <taxon>Spiralia</taxon>
        <taxon>Gnathifera</taxon>
        <taxon>Rotifera</taxon>
        <taxon>Eurotatoria</taxon>
        <taxon>Monogononta</taxon>
        <taxon>Pseudotrocha</taxon>
        <taxon>Ploima</taxon>
        <taxon>Brachionidae</taxon>
        <taxon>Brachionus</taxon>
    </lineage>
</organism>
<gene>
    <name evidence="1" type="ORF">BpHYR1_030518</name>
</gene>
<keyword evidence="2" id="KW-1185">Reference proteome</keyword>
<evidence type="ECO:0000313" key="1">
    <source>
        <dbReference type="EMBL" id="RNA16127.1"/>
    </source>
</evidence>
<dbReference type="AlphaFoldDB" id="A0A3M7QXL2"/>
<dbReference type="Proteomes" id="UP000276133">
    <property type="component" value="Unassembled WGS sequence"/>
</dbReference>
<protein>
    <submittedName>
        <fullName evidence="1">Uncharacterized protein</fullName>
    </submittedName>
</protein>
<reference evidence="1 2" key="1">
    <citation type="journal article" date="2018" name="Sci. Rep.">
        <title>Genomic signatures of local adaptation to the degree of environmental predictability in rotifers.</title>
        <authorList>
            <person name="Franch-Gras L."/>
            <person name="Hahn C."/>
            <person name="Garcia-Roger E.M."/>
            <person name="Carmona M.J."/>
            <person name="Serra M."/>
            <person name="Gomez A."/>
        </authorList>
    </citation>
    <scope>NUCLEOTIDE SEQUENCE [LARGE SCALE GENOMIC DNA]</scope>
    <source>
        <strain evidence="1">HYR1</strain>
    </source>
</reference>
<dbReference type="EMBL" id="REGN01004804">
    <property type="protein sequence ID" value="RNA16127.1"/>
    <property type="molecule type" value="Genomic_DNA"/>
</dbReference>
<evidence type="ECO:0000313" key="2">
    <source>
        <dbReference type="Proteomes" id="UP000276133"/>
    </source>
</evidence>
<sequence length="93" mass="11029">MNLNEKRMRLKFVLQNVLTDTWFLSLKFCFCKNSVNSIALFCTDKFWVIQAKQSVDIFCRINFRPFEKNNGYRKKLLAYTKQGVSPVLNQLII</sequence>
<name>A0A3M7QXL2_BRAPC</name>